<feature type="transmembrane region" description="Helical" evidence="1">
    <location>
        <begin position="77"/>
        <end position="96"/>
    </location>
</feature>
<organism evidence="2 3">
    <name type="scientific">Azoarcus indigens</name>
    <dbReference type="NCBI Taxonomy" id="29545"/>
    <lineage>
        <taxon>Bacteria</taxon>
        <taxon>Pseudomonadati</taxon>
        <taxon>Pseudomonadota</taxon>
        <taxon>Betaproteobacteria</taxon>
        <taxon>Rhodocyclales</taxon>
        <taxon>Zoogloeaceae</taxon>
        <taxon>Azoarcus</taxon>
    </lineage>
</organism>
<keyword evidence="1" id="KW-0472">Membrane</keyword>
<keyword evidence="3" id="KW-1185">Reference proteome</keyword>
<feature type="transmembrane region" description="Helical" evidence="1">
    <location>
        <begin position="42"/>
        <end position="65"/>
    </location>
</feature>
<keyword evidence="1" id="KW-1133">Transmembrane helix</keyword>
<protein>
    <submittedName>
        <fullName evidence="2">Uncharacterized protein</fullName>
    </submittedName>
</protein>
<gene>
    <name evidence="2" type="ORF">C7389_11155</name>
</gene>
<accession>A0A4R6DWG2</accession>
<reference evidence="2 3" key="1">
    <citation type="submission" date="2019-03" db="EMBL/GenBank/DDBJ databases">
        <title>Genomic Encyclopedia of Type Strains, Phase IV (KMG-IV): sequencing the most valuable type-strain genomes for metagenomic binning, comparative biology and taxonomic classification.</title>
        <authorList>
            <person name="Goeker M."/>
        </authorList>
    </citation>
    <scope>NUCLEOTIDE SEQUENCE [LARGE SCALE GENOMIC DNA]</scope>
    <source>
        <strain evidence="2 3">DSM 12121</strain>
    </source>
</reference>
<name>A0A4R6DWG2_9RHOO</name>
<evidence type="ECO:0000313" key="2">
    <source>
        <dbReference type="EMBL" id="TDN49577.1"/>
    </source>
</evidence>
<dbReference type="OrthoDB" id="2670003at2"/>
<feature type="transmembrane region" description="Helical" evidence="1">
    <location>
        <begin position="12"/>
        <end position="30"/>
    </location>
</feature>
<keyword evidence="1" id="KW-0812">Transmembrane</keyword>
<comment type="caution">
    <text evidence="2">The sequence shown here is derived from an EMBL/GenBank/DDBJ whole genome shotgun (WGS) entry which is preliminary data.</text>
</comment>
<proteinExistence type="predicted"/>
<evidence type="ECO:0000256" key="1">
    <source>
        <dbReference type="SAM" id="Phobius"/>
    </source>
</evidence>
<sequence>MHKYLVYSAYGWLALSGTLHFVIDVLSQFLRGKRPPGMETALYYGLNSAYALGQVAFGLLGLFLAWRAMNVVSQTPVLVLTVAAALGWLAITFLFMEYREPKFNISIFLALTLAAFFTR</sequence>
<dbReference type="AlphaFoldDB" id="A0A4R6DWG2"/>
<dbReference type="EMBL" id="SNVV01000011">
    <property type="protein sequence ID" value="TDN49577.1"/>
    <property type="molecule type" value="Genomic_DNA"/>
</dbReference>
<dbReference type="Proteomes" id="UP000295129">
    <property type="component" value="Unassembled WGS sequence"/>
</dbReference>
<evidence type="ECO:0000313" key="3">
    <source>
        <dbReference type="Proteomes" id="UP000295129"/>
    </source>
</evidence>